<comment type="catalytic activity">
    <reaction evidence="3">
        <text>n isopentenyl diphosphate + (2E,6E)-farnesyl diphosphate = a di-trans,poly-cis-polyprenyl diphosphate + n diphosphate</text>
        <dbReference type="Rhea" id="RHEA:53008"/>
        <dbReference type="Rhea" id="RHEA-COMP:19494"/>
        <dbReference type="ChEBI" id="CHEBI:33019"/>
        <dbReference type="ChEBI" id="CHEBI:128769"/>
        <dbReference type="ChEBI" id="CHEBI:136960"/>
        <dbReference type="ChEBI" id="CHEBI:175763"/>
        <dbReference type="EC" id="2.5.1.87"/>
    </reaction>
</comment>
<dbReference type="PANTHER" id="PTHR10291:SF43">
    <property type="entry name" value="DEHYDRODOLICHYL DIPHOSPHATE SYNTHASE COMPLEX SUBUNIT DHDDS"/>
    <property type="match status" value="1"/>
</dbReference>
<dbReference type="Gene3D" id="3.40.1180.10">
    <property type="entry name" value="Decaprenyl diphosphate synthase-like"/>
    <property type="match status" value="1"/>
</dbReference>
<evidence type="ECO:0000313" key="5">
    <source>
        <dbReference type="Ensembl" id="ENSPTEP00000010532.1"/>
    </source>
</evidence>
<sequence length="274" mass="32560">MALNIIERIVTSLIRGHINIKHISIIMDGNRRYAKEKGIHLSLGHYMGSKTLIQIIEICIRLNIKILSVFSLSLLNYNRSPEEIHFLFYLNILVLINENFFFNFVKENKIRIKIIGNLSYVNENYRKIIYNIEERTKGFDNLTLNIFFSYTSKNEMSLCEFNPNLYYDTCKELLQERNINYSSSPIEKNQNDNESSKKIIINEKKKFKNNIQMKCYCGKYFYLDDPEKLKIINYHDKLLTSKLPPPNILIRTSGEHRLSDFMLYQVKFKKKKIK</sequence>
<evidence type="ECO:0000256" key="4">
    <source>
        <dbReference type="RuleBase" id="RU363018"/>
    </source>
</evidence>
<dbReference type="Proteomes" id="UP000694416">
    <property type="component" value="Unplaced"/>
</dbReference>
<protein>
    <recommendedName>
        <fullName evidence="4">Alkyl transferase</fullName>
        <ecNumber evidence="4">2.5.1.-</ecNumber>
    </recommendedName>
</protein>
<evidence type="ECO:0000256" key="3">
    <source>
        <dbReference type="ARBA" id="ARBA00047353"/>
    </source>
</evidence>
<name>A0A8C9LLI4_9PRIM</name>
<dbReference type="GO" id="GO:0045547">
    <property type="term" value="F:ditrans,polycis-polyprenyl diphosphate synthase [(2E,6E)-farnesyl diphosphate specific] activity"/>
    <property type="evidence" value="ECO:0007669"/>
    <property type="project" value="UniProtKB-EC"/>
</dbReference>
<keyword evidence="2 4" id="KW-0808">Transferase</keyword>
<evidence type="ECO:0000256" key="2">
    <source>
        <dbReference type="ARBA" id="ARBA00022679"/>
    </source>
</evidence>
<dbReference type="EC" id="2.5.1.-" evidence="4"/>
<dbReference type="GO" id="GO:0005783">
    <property type="term" value="C:endoplasmic reticulum"/>
    <property type="evidence" value="ECO:0007669"/>
    <property type="project" value="TreeGrafter"/>
</dbReference>
<dbReference type="Ensembl" id="ENSPTET00000015963.1">
    <property type="protein sequence ID" value="ENSPTEP00000010532.1"/>
    <property type="gene ID" value="ENSPTEG00000011930.1"/>
</dbReference>
<dbReference type="Pfam" id="PF01255">
    <property type="entry name" value="Prenyltransf"/>
    <property type="match status" value="1"/>
</dbReference>
<evidence type="ECO:0000256" key="1">
    <source>
        <dbReference type="ARBA" id="ARBA00005432"/>
    </source>
</evidence>
<dbReference type="GO" id="GO:0016094">
    <property type="term" value="P:polyprenol biosynthetic process"/>
    <property type="evidence" value="ECO:0007669"/>
    <property type="project" value="TreeGrafter"/>
</dbReference>
<dbReference type="AlphaFoldDB" id="A0A8C9LLI4"/>
<accession>A0A8C9LLI4</accession>
<dbReference type="CDD" id="cd00475">
    <property type="entry name" value="Cis_IPPS"/>
    <property type="match status" value="1"/>
</dbReference>
<organism evidence="5 6">
    <name type="scientific">Piliocolobus tephrosceles</name>
    <name type="common">Ugandan red Colobus</name>
    <dbReference type="NCBI Taxonomy" id="591936"/>
    <lineage>
        <taxon>Eukaryota</taxon>
        <taxon>Metazoa</taxon>
        <taxon>Chordata</taxon>
        <taxon>Craniata</taxon>
        <taxon>Vertebrata</taxon>
        <taxon>Euteleostomi</taxon>
        <taxon>Mammalia</taxon>
        <taxon>Eutheria</taxon>
        <taxon>Euarchontoglires</taxon>
        <taxon>Primates</taxon>
        <taxon>Haplorrhini</taxon>
        <taxon>Catarrhini</taxon>
        <taxon>Cercopithecidae</taxon>
        <taxon>Colobinae</taxon>
        <taxon>Piliocolobus</taxon>
    </lineage>
</organism>
<comment type="similarity">
    <text evidence="1 4">Belongs to the UPP synthase family.</text>
</comment>
<evidence type="ECO:0000313" key="6">
    <source>
        <dbReference type="Proteomes" id="UP000694416"/>
    </source>
</evidence>
<dbReference type="InterPro" id="IPR001441">
    <property type="entry name" value="UPP_synth-like"/>
</dbReference>
<keyword evidence="6" id="KW-1185">Reference proteome</keyword>
<dbReference type="NCBIfam" id="TIGR00055">
    <property type="entry name" value="uppS"/>
    <property type="match status" value="1"/>
</dbReference>
<dbReference type="SUPFAM" id="SSF64005">
    <property type="entry name" value="Undecaprenyl diphosphate synthase"/>
    <property type="match status" value="1"/>
</dbReference>
<reference evidence="5" key="2">
    <citation type="submission" date="2025-09" db="UniProtKB">
        <authorList>
            <consortium name="Ensembl"/>
        </authorList>
    </citation>
    <scope>IDENTIFICATION</scope>
</reference>
<dbReference type="InterPro" id="IPR036424">
    <property type="entry name" value="UPP_synth-like_sf"/>
</dbReference>
<reference evidence="5" key="1">
    <citation type="submission" date="2025-08" db="UniProtKB">
        <authorList>
            <consortium name="Ensembl"/>
        </authorList>
    </citation>
    <scope>IDENTIFICATION</scope>
</reference>
<dbReference type="PANTHER" id="PTHR10291">
    <property type="entry name" value="DEHYDRODOLICHYL DIPHOSPHATE SYNTHASE FAMILY MEMBER"/>
    <property type="match status" value="1"/>
</dbReference>
<proteinExistence type="inferred from homology"/>